<comment type="caution">
    <text evidence="3">The sequence shown here is derived from an EMBL/GenBank/DDBJ whole genome shotgun (WGS) entry which is preliminary data.</text>
</comment>
<dbReference type="Proteomes" id="UP001648503">
    <property type="component" value="Unassembled WGS sequence"/>
</dbReference>
<gene>
    <name evidence="3" type="ORF">BASA50_008495</name>
</gene>
<feature type="compositionally biased region" description="Basic residues" evidence="1">
    <location>
        <begin position="87"/>
        <end position="103"/>
    </location>
</feature>
<feature type="chain" id="PRO_5045199372" evidence="2">
    <location>
        <begin position="20"/>
        <end position="103"/>
    </location>
</feature>
<feature type="signal peptide" evidence="2">
    <location>
        <begin position="1"/>
        <end position="19"/>
    </location>
</feature>
<feature type="compositionally biased region" description="Basic residues" evidence="1">
    <location>
        <begin position="58"/>
        <end position="70"/>
    </location>
</feature>
<organism evidence="3 4">
    <name type="scientific">Batrachochytrium salamandrivorans</name>
    <dbReference type="NCBI Taxonomy" id="1357716"/>
    <lineage>
        <taxon>Eukaryota</taxon>
        <taxon>Fungi</taxon>
        <taxon>Fungi incertae sedis</taxon>
        <taxon>Chytridiomycota</taxon>
        <taxon>Chytridiomycota incertae sedis</taxon>
        <taxon>Chytridiomycetes</taxon>
        <taxon>Rhizophydiales</taxon>
        <taxon>Rhizophydiales incertae sedis</taxon>
        <taxon>Batrachochytrium</taxon>
    </lineage>
</organism>
<reference evidence="3 4" key="1">
    <citation type="submission" date="2021-02" db="EMBL/GenBank/DDBJ databases">
        <title>Variation within the Batrachochytrium salamandrivorans European outbreak.</title>
        <authorList>
            <person name="Kelly M."/>
            <person name="Pasmans F."/>
            <person name="Shea T.P."/>
            <person name="Munoz J.F."/>
            <person name="Carranza S."/>
            <person name="Cuomo C.A."/>
            <person name="Martel A."/>
        </authorList>
    </citation>
    <scope>NUCLEOTIDE SEQUENCE [LARGE SCALE GENOMIC DNA]</scope>
    <source>
        <strain evidence="3 4">AMFP18/2</strain>
    </source>
</reference>
<feature type="compositionally biased region" description="Polar residues" evidence="1">
    <location>
        <begin position="46"/>
        <end position="57"/>
    </location>
</feature>
<feature type="region of interest" description="Disordered" evidence="1">
    <location>
        <begin position="28"/>
        <end position="103"/>
    </location>
</feature>
<accession>A0ABQ8F771</accession>
<evidence type="ECO:0000256" key="2">
    <source>
        <dbReference type="SAM" id="SignalP"/>
    </source>
</evidence>
<protein>
    <submittedName>
        <fullName evidence="3">Uncharacterized protein</fullName>
    </submittedName>
</protein>
<keyword evidence="2" id="KW-0732">Signal</keyword>
<evidence type="ECO:0000256" key="1">
    <source>
        <dbReference type="SAM" id="MobiDB-lite"/>
    </source>
</evidence>
<proteinExistence type="predicted"/>
<evidence type="ECO:0000313" key="4">
    <source>
        <dbReference type="Proteomes" id="UP001648503"/>
    </source>
</evidence>
<keyword evidence="4" id="KW-1185">Reference proteome</keyword>
<name>A0ABQ8F771_9FUNG</name>
<evidence type="ECO:0000313" key="3">
    <source>
        <dbReference type="EMBL" id="KAH6591786.1"/>
    </source>
</evidence>
<dbReference type="EMBL" id="JAFCIX010000397">
    <property type="protein sequence ID" value="KAH6591786.1"/>
    <property type="molecule type" value="Genomic_DNA"/>
</dbReference>
<sequence length="103" mass="11851">MKFSALAYVICMIASMVVAESIDRAEDNSVSESLLERRADVGAPTDSETVVQLTRRSPLSKKERRRRKKRKEEEEGGEEEKMGGKEARKRARKFGRKNKNRKH</sequence>